<feature type="region of interest" description="Disordered" evidence="1">
    <location>
        <begin position="68"/>
        <end position="103"/>
    </location>
</feature>
<protein>
    <submittedName>
        <fullName evidence="2">Uncharacterized protein</fullName>
    </submittedName>
</protein>
<accession>A0A2J6PTY4</accession>
<dbReference type="AlphaFoldDB" id="A0A2J6PTY4"/>
<dbReference type="Proteomes" id="UP000235672">
    <property type="component" value="Unassembled WGS sequence"/>
</dbReference>
<dbReference type="EMBL" id="KZ613499">
    <property type="protein sequence ID" value="PMD17472.1"/>
    <property type="molecule type" value="Genomic_DNA"/>
</dbReference>
<keyword evidence="3" id="KW-1185">Reference proteome</keyword>
<organism evidence="2 3">
    <name type="scientific">Hyaloscypha hepaticicola</name>
    <dbReference type="NCBI Taxonomy" id="2082293"/>
    <lineage>
        <taxon>Eukaryota</taxon>
        <taxon>Fungi</taxon>
        <taxon>Dikarya</taxon>
        <taxon>Ascomycota</taxon>
        <taxon>Pezizomycotina</taxon>
        <taxon>Leotiomycetes</taxon>
        <taxon>Helotiales</taxon>
        <taxon>Hyaloscyphaceae</taxon>
        <taxon>Hyaloscypha</taxon>
    </lineage>
</organism>
<name>A0A2J6PTY4_9HELO</name>
<evidence type="ECO:0000256" key="1">
    <source>
        <dbReference type="SAM" id="MobiDB-lite"/>
    </source>
</evidence>
<proteinExistence type="predicted"/>
<gene>
    <name evidence="2" type="ORF">NA56DRAFT_648545</name>
</gene>
<evidence type="ECO:0000313" key="2">
    <source>
        <dbReference type="EMBL" id="PMD17472.1"/>
    </source>
</evidence>
<sequence>MMFARTFTSSIRPYTITITSSRSSPLPSHFLKQQRTMATHFKLNTGATIPALGFGTTSKQQISLSYNPSKNYSTDREQDMRPAVFSQQKRDANLSEGMIRPKL</sequence>
<reference evidence="2 3" key="1">
    <citation type="submission" date="2016-05" db="EMBL/GenBank/DDBJ databases">
        <title>A degradative enzymes factory behind the ericoid mycorrhizal symbiosis.</title>
        <authorList>
            <consortium name="DOE Joint Genome Institute"/>
            <person name="Martino E."/>
            <person name="Morin E."/>
            <person name="Grelet G."/>
            <person name="Kuo A."/>
            <person name="Kohler A."/>
            <person name="Daghino S."/>
            <person name="Barry K."/>
            <person name="Choi C."/>
            <person name="Cichocki N."/>
            <person name="Clum A."/>
            <person name="Copeland A."/>
            <person name="Hainaut M."/>
            <person name="Haridas S."/>
            <person name="Labutti K."/>
            <person name="Lindquist E."/>
            <person name="Lipzen A."/>
            <person name="Khouja H.-R."/>
            <person name="Murat C."/>
            <person name="Ohm R."/>
            <person name="Olson A."/>
            <person name="Spatafora J."/>
            <person name="Veneault-Fourrey C."/>
            <person name="Henrissat B."/>
            <person name="Grigoriev I."/>
            <person name="Martin F."/>
            <person name="Perotto S."/>
        </authorList>
    </citation>
    <scope>NUCLEOTIDE SEQUENCE [LARGE SCALE GENOMIC DNA]</scope>
    <source>
        <strain evidence="2 3">UAMH 7357</strain>
    </source>
</reference>
<evidence type="ECO:0000313" key="3">
    <source>
        <dbReference type="Proteomes" id="UP000235672"/>
    </source>
</evidence>